<evidence type="ECO:0000313" key="3">
    <source>
        <dbReference type="EMBL" id="CAH1435233.1"/>
    </source>
</evidence>
<evidence type="ECO:0008006" key="5">
    <source>
        <dbReference type="Google" id="ProtNLM"/>
    </source>
</evidence>
<dbReference type="GO" id="GO:0006952">
    <property type="term" value="P:defense response"/>
    <property type="evidence" value="ECO:0007669"/>
    <property type="project" value="UniProtKB-KW"/>
</dbReference>
<name>A0AAU9N4I0_9ASTR</name>
<dbReference type="AlphaFoldDB" id="A0AAU9N4I0"/>
<dbReference type="InterPro" id="IPR042197">
    <property type="entry name" value="Apaf_helical"/>
</dbReference>
<dbReference type="Gene3D" id="1.10.8.430">
    <property type="entry name" value="Helical domain of apoptotic protease-activating factors"/>
    <property type="match status" value="1"/>
</dbReference>
<keyword evidence="4" id="KW-1185">Reference proteome</keyword>
<keyword evidence="1" id="KW-0433">Leucine-rich repeat</keyword>
<dbReference type="Proteomes" id="UP001157418">
    <property type="component" value="Unassembled WGS sequence"/>
</dbReference>
<dbReference type="EMBL" id="CAKMRJ010004445">
    <property type="protein sequence ID" value="CAH1435233.1"/>
    <property type="molecule type" value="Genomic_DNA"/>
</dbReference>
<dbReference type="PANTHER" id="PTHR33463">
    <property type="entry name" value="NB-ARC DOMAIN-CONTAINING PROTEIN-RELATED"/>
    <property type="match status" value="1"/>
</dbReference>
<dbReference type="InterPro" id="IPR027417">
    <property type="entry name" value="P-loop_NTPase"/>
</dbReference>
<keyword evidence="2" id="KW-0611">Plant defense</keyword>
<protein>
    <recommendedName>
        <fullName evidence="5">NB-ARC domain-containing protein</fullName>
    </recommendedName>
</protein>
<gene>
    <name evidence="3" type="ORF">LVIROSA_LOCUS21692</name>
</gene>
<accession>A0AAU9N4I0</accession>
<dbReference type="SUPFAM" id="SSF52540">
    <property type="entry name" value="P-loop containing nucleoside triphosphate hydrolases"/>
    <property type="match status" value="1"/>
</dbReference>
<evidence type="ECO:0000313" key="4">
    <source>
        <dbReference type="Proteomes" id="UP001157418"/>
    </source>
</evidence>
<dbReference type="PANTHER" id="PTHR33463:SF96">
    <property type="entry name" value="LEUCINE-RICH REPEAT DOMAIN, L DOMAIN-LIKE PROTEIN-RELATED"/>
    <property type="match status" value="1"/>
</dbReference>
<sequence>MLIPSSIRLEKKIARKCCGLPIAIKTMACSLRSKSKDTWKSALCRLENHDIKTVVGDVFKTSYENLHYKMTGDTFLLCGLFPEDFDIPTEDLLKYGWGLKLFKGVGTIREARYQLNACIERLIHTNFFDRK</sequence>
<organism evidence="3 4">
    <name type="scientific">Lactuca virosa</name>
    <dbReference type="NCBI Taxonomy" id="75947"/>
    <lineage>
        <taxon>Eukaryota</taxon>
        <taxon>Viridiplantae</taxon>
        <taxon>Streptophyta</taxon>
        <taxon>Embryophyta</taxon>
        <taxon>Tracheophyta</taxon>
        <taxon>Spermatophyta</taxon>
        <taxon>Magnoliopsida</taxon>
        <taxon>eudicotyledons</taxon>
        <taxon>Gunneridae</taxon>
        <taxon>Pentapetalae</taxon>
        <taxon>asterids</taxon>
        <taxon>campanulids</taxon>
        <taxon>Asterales</taxon>
        <taxon>Asteraceae</taxon>
        <taxon>Cichorioideae</taxon>
        <taxon>Cichorieae</taxon>
        <taxon>Lactucinae</taxon>
        <taxon>Lactuca</taxon>
    </lineage>
</organism>
<proteinExistence type="predicted"/>
<evidence type="ECO:0000256" key="2">
    <source>
        <dbReference type="ARBA" id="ARBA00022821"/>
    </source>
</evidence>
<reference evidence="3 4" key="1">
    <citation type="submission" date="2022-01" db="EMBL/GenBank/DDBJ databases">
        <authorList>
            <person name="Xiong W."/>
            <person name="Schranz E."/>
        </authorList>
    </citation>
    <scope>NUCLEOTIDE SEQUENCE [LARGE SCALE GENOMIC DNA]</scope>
</reference>
<evidence type="ECO:0000256" key="1">
    <source>
        <dbReference type="ARBA" id="ARBA00022614"/>
    </source>
</evidence>
<comment type="caution">
    <text evidence="3">The sequence shown here is derived from an EMBL/GenBank/DDBJ whole genome shotgun (WGS) entry which is preliminary data.</text>
</comment>
<dbReference type="InterPro" id="IPR050905">
    <property type="entry name" value="Plant_NBS-LRR"/>
</dbReference>